<accession>A0A1F5Z3D1</accession>
<name>A0A1F5Z3D1_9BACT</name>
<dbReference type="EMBL" id="MFIX01000018">
    <property type="protein sequence ID" value="OGG06602.1"/>
    <property type="molecule type" value="Genomic_DNA"/>
</dbReference>
<protein>
    <recommendedName>
        <fullName evidence="3">DUF1353 domain-containing protein</fullName>
    </recommendedName>
</protein>
<dbReference type="AlphaFoldDB" id="A0A1F5Z3D1"/>
<evidence type="ECO:0000313" key="1">
    <source>
        <dbReference type="EMBL" id="OGG06602.1"/>
    </source>
</evidence>
<dbReference type="Proteomes" id="UP000179129">
    <property type="component" value="Unassembled WGS sequence"/>
</dbReference>
<evidence type="ECO:0008006" key="3">
    <source>
        <dbReference type="Google" id="ProtNLM"/>
    </source>
</evidence>
<organism evidence="1 2">
    <name type="scientific">Candidatus Glassbacteria bacterium RIFCSPLOWO2_12_FULL_58_11</name>
    <dbReference type="NCBI Taxonomy" id="1817867"/>
    <lineage>
        <taxon>Bacteria</taxon>
        <taxon>Candidatus Glassiibacteriota</taxon>
    </lineage>
</organism>
<comment type="caution">
    <text evidence="1">The sequence shown here is derived from an EMBL/GenBank/DDBJ whole genome shotgun (WGS) entry which is preliminary data.</text>
</comment>
<sequence length="143" mass="17013">MTDPRTCCRKLRKYKYQLTEDYRIDLEIQVEEEIDTEFLRLTVDRELTVKKKYAWDGPSGPTFDTKSFMRGALVHDALYQLMRGKYLDFREHREYADRLLKEICRCDGMNRLRAWYVYKMVRAFGEKSARPGPKKQAAVICAP</sequence>
<gene>
    <name evidence="1" type="ORF">A3F83_15180</name>
</gene>
<dbReference type="STRING" id="1817867.A3F83_15180"/>
<evidence type="ECO:0000313" key="2">
    <source>
        <dbReference type="Proteomes" id="UP000179129"/>
    </source>
</evidence>
<reference evidence="1 2" key="1">
    <citation type="journal article" date="2016" name="Nat. Commun.">
        <title>Thousands of microbial genomes shed light on interconnected biogeochemical processes in an aquifer system.</title>
        <authorList>
            <person name="Anantharaman K."/>
            <person name="Brown C.T."/>
            <person name="Hug L.A."/>
            <person name="Sharon I."/>
            <person name="Castelle C.J."/>
            <person name="Probst A.J."/>
            <person name="Thomas B.C."/>
            <person name="Singh A."/>
            <person name="Wilkins M.J."/>
            <person name="Karaoz U."/>
            <person name="Brodie E.L."/>
            <person name="Williams K.H."/>
            <person name="Hubbard S.S."/>
            <person name="Banfield J.F."/>
        </authorList>
    </citation>
    <scope>NUCLEOTIDE SEQUENCE [LARGE SCALE GENOMIC DNA]</scope>
</reference>
<proteinExistence type="predicted"/>